<feature type="compositionally biased region" description="Pro residues" evidence="16">
    <location>
        <begin position="199"/>
        <end position="210"/>
    </location>
</feature>
<comment type="pathway">
    <text evidence="3">Amino-acid degradation; L-lysine degradation via saccharopine pathway; glutaryl-CoA from L-lysine: step 6/6.</text>
</comment>
<proteinExistence type="inferred from homology"/>
<feature type="region of interest" description="Disordered" evidence="16">
    <location>
        <begin position="157"/>
        <end position="246"/>
    </location>
</feature>
<keyword evidence="19" id="KW-1185">Reference proteome</keyword>
<accession>A0ABD3WK13</accession>
<feature type="domain" description="Lipoyl-binding" evidence="17">
    <location>
        <begin position="80"/>
        <end position="155"/>
    </location>
</feature>
<keyword evidence="9" id="KW-0450">Lipoyl</keyword>
<evidence type="ECO:0000256" key="3">
    <source>
        <dbReference type="ARBA" id="ARBA00005145"/>
    </source>
</evidence>
<evidence type="ECO:0000256" key="4">
    <source>
        <dbReference type="ARBA" id="ARBA00007317"/>
    </source>
</evidence>
<comment type="function">
    <text evidence="15">Dihydrolipoamide succinyltransferase (E2) component of the 2-oxoglutarate dehydrogenase complex. The 2-oxoglutarate dehydrogenase complex catalyzes the overall conversion of 2-oxoglutarate to succinyl-CoA and CO(2). The 2-oxoglutarate dehydrogenase complex is mainly active in the mitochondrion. A fraction of the 2-oxoglutarate dehydrogenase complex also localizes in the nucleus and is required for lysine succinylation of histones: associates with KAT2A on chromatin and provides succinyl-CoA to histone succinyltransferase KAT2A.</text>
</comment>
<feature type="compositionally biased region" description="Basic and acidic residues" evidence="16">
    <location>
        <begin position="161"/>
        <end position="177"/>
    </location>
</feature>
<dbReference type="InterPro" id="IPR011053">
    <property type="entry name" value="Single_hybrid_motif"/>
</dbReference>
<comment type="similarity">
    <text evidence="4">Belongs to the 2-oxoacid dehydrogenase family.</text>
</comment>
<dbReference type="InterPro" id="IPR003016">
    <property type="entry name" value="2-oxoA_DH_lipoyl-BS"/>
</dbReference>
<dbReference type="Gene3D" id="2.40.50.100">
    <property type="match status" value="1"/>
</dbReference>
<dbReference type="EC" id="2.3.1.61" evidence="5"/>
<comment type="subcellular location">
    <subcellularLocation>
        <location evidence="2">Mitochondrion</location>
    </subcellularLocation>
</comment>
<evidence type="ECO:0000256" key="15">
    <source>
        <dbReference type="ARBA" id="ARBA00046046"/>
    </source>
</evidence>
<dbReference type="Pfam" id="PF00364">
    <property type="entry name" value="Biotin_lipoyl"/>
    <property type="match status" value="1"/>
</dbReference>
<dbReference type="GO" id="GO:0006099">
    <property type="term" value="P:tricarboxylic acid cycle"/>
    <property type="evidence" value="ECO:0007669"/>
    <property type="project" value="UniProtKB-KW"/>
</dbReference>
<dbReference type="Proteomes" id="UP001634394">
    <property type="component" value="Unassembled WGS sequence"/>
</dbReference>
<evidence type="ECO:0000313" key="19">
    <source>
        <dbReference type="Proteomes" id="UP001634394"/>
    </source>
</evidence>
<evidence type="ECO:0000256" key="6">
    <source>
        <dbReference type="ARBA" id="ARBA00020294"/>
    </source>
</evidence>
<keyword evidence="7" id="KW-0816">Tricarboxylic acid cycle</keyword>
<dbReference type="GO" id="GO:0005739">
    <property type="term" value="C:mitochondrion"/>
    <property type="evidence" value="ECO:0007669"/>
    <property type="project" value="UniProtKB-SubCell"/>
</dbReference>
<evidence type="ECO:0000256" key="14">
    <source>
        <dbReference type="ARBA" id="ARBA00032406"/>
    </source>
</evidence>
<dbReference type="InterPro" id="IPR006255">
    <property type="entry name" value="SucB"/>
</dbReference>
<dbReference type="FunFam" id="3.30.559.10:FF:000006">
    <property type="entry name" value="Dihydrolipoyllysine-residue succinyltransferase component of 2-oxoglutarate dehydrogenase complex, mitochondrial"/>
    <property type="match status" value="1"/>
</dbReference>
<evidence type="ECO:0000259" key="17">
    <source>
        <dbReference type="PROSITE" id="PS50968"/>
    </source>
</evidence>
<evidence type="ECO:0000256" key="16">
    <source>
        <dbReference type="SAM" id="MobiDB-lite"/>
    </source>
</evidence>
<evidence type="ECO:0000256" key="8">
    <source>
        <dbReference type="ARBA" id="ARBA00022679"/>
    </source>
</evidence>
<dbReference type="AlphaFoldDB" id="A0ABD3WK13"/>
<keyword evidence="8" id="KW-0808">Transferase</keyword>
<dbReference type="PROSITE" id="PS00189">
    <property type="entry name" value="LIPOYL"/>
    <property type="match status" value="1"/>
</dbReference>
<comment type="cofactor">
    <cofactor evidence="1">
        <name>(R)-lipoate</name>
        <dbReference type="ChEBI" id="CHEBI:83088"/>
    </cofactor>
</comment>
<evidence type="ECO:0000256" key="9">
    <source>
        <dbReference type="ARBA" id="ARBA00022823"/>
    </source>
</evidence>
<comment type="caution">
    <text evidence="18">The sequence shown here is derived from an EMBL/GenBank/DDBJ whole genome shotgun (WGS) entry which is preliminary data.</text>
</comment>
<dbReference type="Pfam" id="PF00198">
    <property type="entry name" value="2-oxoacid_dh"/>
    <property type="match status" value="1"/>
</dbReference>
<dbReference type="InterPro" id="IPR001078">
    <property type="entry name" value="2-oxoacid_DH_actylTfrase"/>
</dbReference>
<dbReference type="EMBL" id="JBJQND010000006">
    <property type="protein sequence ID" value="KAL3873098.1"/>
    <property type="molecule type" value="Genomic_DNA"/>
</dbReference>
<dbReference type="NCBIfam" id="NF004309">
    <property type="entry name" value="PRK05704.1"/>
    <property type="match status" value="1"/>
</dbReference>
<keyword evidence="11" id="KW-0496">Mitochondrion</keyword>
<name>A0ABD3WK13_SINWO</name>
<evidence type="ECO:0000256" key="12">
    <source>
        <dbReference type="ARBA" id="ARBA00023315"/>
    </source>
</evidence>
<feature type="compositionally biased region" description="Polar residues" evidence="16">
    <location>
        <begin position="224"/>
        <end position="234"/>
    </location>
</feature>
<evidence type="ECO:0000256" key="2">
    <source>
        <dbReference type="ARBA" id="ARBA00004173"/>
    </source>
</evidence>
<protein>
    <recommendedName>
        <fullName evidence="6">Dihydrolipoyllysine-residue succinyltransferase component of 2-oxoglutarate dehydrogenase complex, mitochondrial</fullName>
        <ecNumber evidence="5">2.3.1.61</ecNumber>
    </recommendedName>
    <alternativeName>
        <fullName evidence="14">2-oxoglutarate dehydrogenase complex component E2</fullName>
    </alternativeName>
    <alternativeName>
        <fullName evidence="13">E2K</fullName>
    </alternativeName>
</protein>
<keyword evidence="12" id="KW-0012">Acyltransferase</keyword>
<dbReference type="PANTHER" id="PTHR43416">
    <property type="entry name" value="DIHYDROLIPOYLLYSINE-RESIDUE SUCCINYLTRANSFERASE COMPONENT OF 2-OXOGLUTARATE DEHYDROGENASE COMPLEX, MITOCHONDRIAL-RELATED"/>
    <property type="match status" value="1"/>
</dbReference>
<dbReference type="SUPFAM" id="SSF52777">
    <property type="entry name" value="CoA-dependent acyltransferases"/>
    <property type="match status" value="1"/>
</dbReference>
<reference evidence="18 19" key="1">
    <citation type="submission" date="2024-11" db="EMBL/GenBank/DDBJ databases">
        <title>Chromosome-level genome assembly of the freshwater bivalve Anodonta woodiana.</title>
        <authorList>
            <person name="Chen X."/>
        </authorList>
    </citation>
    <scope>NUCLEOTIDE SEQUENCE [LARGE SCALE GENOMIC DNA]</scope>
    <source>
        <strain evidence="18">MN2024</strain>
        <tissue evidence="18">Gills</tissue>
    </source>
</reference>
<evidence type="ECO:0000256" key="10">
    <source>
        <dbReference type="ARBA" id="ARBA00022946"/>
    </source>
</evidence>
<evidence type="ECO:0000256" key="5">
    <source>
        <dbReference type="ARBA" id="ARBA00012945"/>
    </source>
</evidence>
<dbReference type="PROSITE" id="PS50968">
    <property type="entry name" value="BIOTINYL_LIPOYL"/>
    <property type="match status" value="1"/>
</dbReference>
<evidence type="ECO:0000256" key="13">
    <source>
        <dbReference type="ARBA" id="ARBA00031331"/>
    </source>
</evidence>
<dbReference type="Gene3D" id="3.30.559.10">
    <property type="entry name" value="Chloramphenicol acetyltransferase-like domain"/>
    <property type="match status" value="1"/>
</dbReference>
<organism evidence="18 19">
    <name type="scientific">Sinanodonta woodiana</name>
    <name type="common">Chinese pond mussel</name>
    <name type="synonym">Anodonta woodiana</name>
    <dbReference type="NCBI Taxonomy" id="1069815"/>
    <lineage>
        <taxon>Eukaryota</taxon>
        <taxon>Metazoa</taxon>
        <taxon>Spiralia</taxon>
        <taxon>Lophotrochozoa</taxon>
        <taxon>Mollusca</taxon>
        <taxon>Bivalvia</taxon>
        <taxon>Autobranchia</taxon>
        <taxon>Heteroconchia</taxon>
        <taxon>Palaeoheterodonta</taxon>
        <taxon>Unionida</taxon>
        <taxon>Unionoidea</taxon>
        <taxon>Unionidae</taxon>
        <taxon>Unioninae</taxon>
        <taxon>Sinanodonta</taxon>
    </lineage>
</organism>
<evidence type="ECO:0000313" key="18">
    <source>
        <dbReference type="EMBL" id="KAL3873098.1"/>
    </source>
</evidence>
<sequence>MAVRQMGLQSVPRLWGRISNCIYFFSQRKVQKSLSEKFYCALSQGNQRSLKGLQYYSTRSVCQHKQHVRGFHCTSVACSEVKIVSTPPFAESVTEGDVRWEKKVGDFVKEDDVLAEIETDKTSIPVPSPVTGVIEELLVPDGNKVVAGQQLLKIRLSDAASQKKKDAPPADTPKKAEAPAAPTPPPSPTPSASAGPIPTKQPPVPLPPSGPMSSTPSAAVKPQPATTAPPTSGGSPVASRGESRVKMNRMRLRIAQRLKEAQNTCAMLTTFNEIDMSNITEMRNKYKDAFAKKHAIKLGFMSAFVRAAAFALQDQPVVNAVIDENEIVYRDYIDISVAVSTPKGLVVPVLRNVNGMNYADIEKGINELGEKARTGTLAIEDMDGGTFTISNGGVFGSMFGTPIINPPQSAILGMHGIFDRPVAVHGKVEIRPMMYVALTYDHRLIDGREAVTFLRKIKSAVEDPRVILLDL</sequence>
<keyword evidence="10" id="KW-0809">Transit peptide</keyword>
<dbReference type="CDD" id="cd06849">
    <property type="entry name" value="lipoyl_domain"/>
    <property type="match status" value="1"/>
</dbReference>
<evidence type="ECO:0000256" key="1">
    <source>
        <dbReference type="ARBA" id="ARBA00001938"/>
    </source>
</evidence>
<dbReference type="InterPro" id="IPR050537">
    <property type="entry name" value="2-oxoacid_dehydrogenase"/>
</dbReference>
<dbReference type="NCBIfam" id="TIGR01347">
    <property type="entry name" value="sucB"/>
    <property type="match status" value="1"/>
</dbReference>
<dbReference type="InterPro" id="IPR023213">
    <property type="entry name" value="CAT-like_dom_sf"/>
</dbReference>
<evidence type="ECO:0000256" key="7">
    <source>
        <dbReference type="ARBA" id="ARBA00022532"/>
    </source>
</evidence>
<evidence type="ECO:0000256" key="11">
    <source>
        <dbReference type="ARBA" id="ARBA00023128"/>
    </source>
</evidence>
<gene>
    <name evidence="18" type="ORF">ACJMK2_036257</name>
</gene>
<dbReference type="SUPFAM" id="SSF51230">
    <property type="entry name" value="Single hybrid motif"/>
    <property type="match status" value="1"/>
</dbReference>
<dbReference type="PANTHER" id="PTHR43416:SF5">
    <property type="entry name" value="DIHYDROLIPOYLLYSINE-RESIDUE SUCCINYLTRANSFERASE COMPONENT OF 2-OXOGLUTARATE DEHYDROGENASE COMPLEX, MITOCHONDRIAL"/>
    <property type="match status" value="1"/>
</dbReference>
<dbReference type="InterPro" id="IPR000089">
    <property type="entry name" value="Biotin_lipoyl"/>
</dbReference>
<dbReference type="GO" id="GO:0004149">
    <property type="term" value="F:dihydrolipoyllysine-residue succinyltransferase activity"/>
    <property type="evidence" value="ECO:0007669"/>
    <property type="project" value="UniProtKB-EC"/>
</dbReference>